<evidence type="ECO:0000256" key="5">
    <source>
        <dbReference type="ARBA" id="ARBA00022679"/>
    </source>
</evidence>
<dbReference type="InterPro" id="IPR035996">
    <property type="entry name" value="4pyrrol_Methylase_sf"/>
</dbReference>
<evidence type="ECO:0000256" key="6">
    <source>
        <dbReference type="ARBA" id="ARBA00022691"/>
    </source>
</evidence>
<dbReference type="InterPro" id="IPR000878">
    <property type="entry name" value="4pyrrol_Mease"/>
</dbReference>
<dbReference type="PIRSF" id="PIRSF036427">
    <property type="entry name" value="Precrrn-2_mtase"/>
    <property type="match status" value="1"/>
</dbReference>
<name>A0ABZ2IQE9_9BACT</name>
<evidence type="ECO:0000256" key="7">
    <source>
        <dbReference type="PIRNR" id="PIRNR036427"/>
    </source>
</evidence>
<dbReference type="PANTHER" id="PTHR43467:SF2">
    <property type="entry name" value="COBALT-PRECORRIN-2 C(20)-METHYLTRANSFERASE"/>
    <property type="match status" value="1"/>
</dbReference>
<gene>
    <name evidence="9" type="primary">cobI</name>
    <name evidence="9" type="ORF">NEE14_002025</name>
</gene>
<dbReference type="Gene3D" id="3.40.1010.10">
    <property type="entry name" value="Cobalt-precorrin-4 Transmethylase, Domain 1"/>
    <property type="match status" value="1"/>
</dbReference>
<reference evidence="9 10" key="1">
    <citation type="submission" date="2024-02" db="EMBL/GenBank/DDBJ databases">
        <title>Whole genome sequencing of Parabacteroides sp. AD58.</title>
        <authorList>
            <person name="Chaplin A.V."/>
            <person name="Pikina A.P."/>
            <person name="Sokolova S.R."/>
            <person name="Korostin D.O."/>
            <person name="Efimov B.A."/>
        </authorList>
    </citation>
    <scope>NUCLEOTIDE SEQUENCE [LARGE SCALE GENOMIC DNA]</scope>
    <source>
        <strain evidence="9 10">AD58</strain>
    </source>
</reference>
<dbReference type="InterPro" id="IPR006364">
    <property type="entry name" value="CobI/CbiL/CobIJ_dom"/>
</dbReference>
<dbReference type="PANTHER" id="PTHR43467">
    <property type="entry name" value="COBALT-PRECORRIN-2 C(20)-METHYLTRANSFERASE"/>
    <property type="match status" value="1"/>
</dbReference>
<sequence>MNRTITFVSLGPGEPELITVKGLKTLQQADQIFCPATLTPSGKQVSRAANILKALEIEEHKIRPFVLPMSKDRQKAIEAYDQLLVDAAGSLREGKKVVIVAEGDAGFYTSIQYIYHQLEKEHIEVRRVPGIPAFIAAGATGGLHIVKQEERLMVIPGTATADELAQFIRQGYNLVIMKLSACIEAVHECIRRHPETHFHYFENVGTEKEKYISDPEIIAQTNFPYFSLLIIQA</sequence>
<dbReference type="InterPro" id="IPR014777">
    <property type="entry name" value="4pyrrole_Mease_sub1"/>
</dbReference>
<keyword evidence="5 9" id="KW-0808">Transferase</keyword>
<dbReference type="InterPro" id="IPR003043">
    <property type="entry name" value="Uropor_MeTrfase_CS"/>
</dbReference>
<keyword evidence="4 9" id="KW-0489">Methyltransferase</keyword>
<dbReference type="CDD" id="cd11645">
    <property type="entry name" value="Precorrin_2_C20_MT"/>
    <property type="match status" value="1"/>
</dbReference>
<dbReference type="SUPFAM" id="SSF53790">
    <property type="entry name" value="Tetrapyrrole methylase"/>
    <property type="match status" value="1"/>
</dbReference>
<comment type="pathway">
    <text evidence="1">Cofactor biosynthesis; adenosylcobalamin biosynthesis.</text>
</comment>
<keyword evidence="6" id="KW-0949">S-adenosyl-L-methionine</keyword>
<evidence type="ECO:0000313" key="9">
    <source>
        <dbReference type="EMBL" id="WWV66792.1"/>
    </source>
</evidence>
<dbReference type="InterPro" id="IPR012382">
    <property type="entry name" value="CobI/CbiL"/>
</dbReference>
<dbReference type="EC" id="2.1.1.130" evidence="9"/>
<dbReference type="Pfam" id="PF00590">
    <property type="entry name" value="TP_methylase"/>
    <property type="match status" value="1"/>
</dbReference>
<dbReference type="Proteomes" id="UP001320603">
    <property type="component" value="Chromosome"/>
</dbReference>
<evidence type="ECO:0000313" key="10">
    <source>
        <dbReference type="Proteomes" id="UP001320603"/>
    </source>
</evidence>
<dbReference type="GO" id="GO:0030788">
    <property type="term" value="F:precorrin-2 C20-methyltransferase activity"/>
    <property type="evidence" value="ECO:0007669"/>
    <property type="project" value="UniProtKB-EC"/>
</dbReference>
<evidence type="ECO:0000256" key="1">
    <source>
        <dbReference type="ARBA" id="ARBA00004953"/>
    </source>
</evidence>
<evidence type="ECO:0000259" key="8">
    <source>
        <dbReference type="Pfam" id="PF00590"/>
    </source>
</evidence>
<evidence type="ECO:0000256" key="2">
    <source>
        <dbReference type="ARBA" id="ARBA00005879"/>
    </source>
</evidence>
<dbReference type="EMBL" id="CP146284">
    <property type="protein sequence ID" value="WWV66792.1"/>
    <property type="molecule type" value="Genomic_DNA"/>
</dbReference>
<feature type="domain" description="Tetrapyrrole methylase" evidence="8">
    <location>
        <begin position="4"/>
        <end position="212"/>
    </location>
</feature>
<proteinExistence type="inferred from homology"/>
<dbReference type="PROSITE" id="PS00839">
    <property type="entry name" value="SUMT_1"/>
    <property type="match status" value="1"/>
</dbReference>
<evidence type="ECO:0000256" key="3">
    <source>
        <dbReference type="ARBA" id="ARBA00022573"/>
    </source>
</evidence>
<dbReference type="GO" id="GO:0032259">
    <property type="term" value="P:methylation"/>
    <property type="evidence" value="ECO:0007669"/>
    <property type="project" value="UniProtKB-KW"/>
</dbReference>
<comment type="similarity">
    <text evidence="2 7">Belongs to the precorrin methyltransferase family.</text>
</comment>
<keyword evidence="10" id="KW-1185">Reference proteome</keyword>
<dbReference type="Gene3D" id="3.30.950.10">
    <property type="entry name" value="Methyltransferase, Cobalt-precorrin-4 Transmethylase, Domain 2"/>
    <property type="match status" value="1"/>
</dbReference>
<evidence type="ECO:0000256" key="4">
    <source>
        <dbReference type="ARBA" id="ARBA00022603"/>
    </source>
</evidence>
<accession>A0ABZ2IQE9</accession>
<dbReference type="NCBIfam" id="TIGR01467">
    <property type="entry name" value="cobI_cbiL"/>
    <property type="match status" value="1"/>
</dbReference>
<dbReference type="RefSeq" id="WP_251967664.1">
    <property type="nucleotide sequence ID" value="NZ_CP146284.1"/>
</dbReference>
<protein>
    <submittedName>
        <fullName evidence="9">Precorrin-2 C(20)-methyltransferase</fullName>
        <ecNumber evidence="9">2.1.1.130</ecNumber>
    </submittedName>
</protein>
<keyword evidence="3" id="KW-0169">Cobalamin biosynthesis</keyword>
<dbReference type="InterPro" id="IPR014776">
    <property type="entry name" value="4pyrrole_Mease_sub2"/>
</dbReference>
<organism evidence="9 10">
    <name type="scientific">Parabacteroides absconsus</name>
    <dbReference type="NCBI Taxonomy" id="2951805"/>
    <lineage>
        <taxon>Bacteria</taxon>
        <taxon>Pseudomonadati</taxon>
        <taxon>Bacteroidota</taxon>
        <taxon>Bacteroidia</taxon>
        <taxon>Bacteroidales</taxon>
        <taxon>Tannerellaceae</taxon>
        <taxon>Parabacteroides</taxon>
    </lineage>
</organism>